<dbReference type="SMART" id="SM00360">
    <property type="entry name" value="RRM"/>
    <property type="match status" value="1"/>
</dbReference>
<keyword evidence="5" id="KW-0808">Transferase</keyword>
<dbReference type="InterPro" id="IPR000504">
    <property type="entry name" value="RRM_dom"/>
</dbReference>
<dbReference type="eggNOG" id="KOG2277">
    <property type="taxonomic scope" value="Eukaryota"/>
</dbReference>
<evidence type="ECO:0000256" key="4">
    <source>
        <dbReference type="ARBA" id="ARBA00021679"/>
    </source>
</evidence>
<dbReference type="SUPFAM" id="SSF81301">
    <property type="entry name" value="Nucleotidyltransferase"/>
    <property type="match status" value="1"/>
</dbReference>
<dbReference type="Pfam" id="PF12874">
    <property type="entry name" value="zf-met"/>
    <property type="match status" value="1"/>
</dbReference>
<dbReference type="FunCoup" id="G3P6D7">
    <property type="interactions" value="731"/>
</dbReference>
<dbReference type="GeneTree" id="ENSGT00940000159914"/>
<dbReference type="Ensembl" id="ENSGACT00000013185.2">
    <property type="protein sequence ID" value="ENSGACP00000013160.2"/>
    <property type="gene ID" value="ENSGACG00000009956.2"/>
</dbReference>
<evidence type="ECO:0000313" key="18">
    <source>
        <dbReference type="Proteomes" id="UP000007635"/>
    </source>
</evidence>
<name>G3P6D7_GASAC</name>
<dbReference type="CDD" id="cd05402">
    <property type="entry name" value="NT_PAP_TUTase"/>
    <property type="match status" value="1"/>
</dbReference>
<dbReference type="SUPFAM" id="SSF54928">
    <property type="entry name" value="RNA-binding domain, RBD"/>
    <property type="match status" value="1"/>
</dbReference>
<dbReference type="GeneID" id="120819690"/>
<reference evidence="17" key="2">
    <citation type="submission" date="2025-08" db="UniProtKB">
        <authorList>
            <consortium name="Ensembl"/>
        </authorList>
    </citation>
    <scope>IDENTIFICATION</scope>
</reference>
<dbReference type="GO" id="GO:0050265">
    <property type="term" value="F:RNA uridylyltransferase activity"/>
    <property type="evidence" value="ECO:0007669"/>
    <property type="project" value="UniProtKB-EC"/>
</dbReference>
<evidence type="ECO:0000256" key="7">
    <source>
        <dbReference type="ARBA" id="ARBA00022723"/>
    </source>
</evidence>
<reference evidence="17 18" key="1">
    <citation type="journal article" date="2021" name="G3 (Bethesda)">
        <title>Improved contiguity of the threespine stickleback genome using long-read sequencing.</title>
        <authorList>
            <person name="Nath S."/>
            <person name="Shaw D.E."/>
            <person name="White M.A."/>
        </authorList>
    </citation>
    <scope>NUCLEOTIDE SEQUENCE [LARGE SCALE GENOMIC DNA]</scope>
    <source>
        <strain evidence="17 18">Lake Benthic</strain>
    </source>
</reference>
<dbReference type="InterPro" id="IPR054708">
    <property type="entry name" value="MTPAP-like_central"/>
</dbReference>
<dbReference type="SUPFAM" id="SSF81631">
    <property type="entry name" value="PAP/OAS1 substrate-binding domain"/>
    <property type="match status" value="1"/>
</dbReference>
<organism evidence="17 18">
    <name type="scientific">Gasterosteus aculeatus aculeatus</name>
    <name type="common">three-spined stickleback</name>
    <dbReference type="NCBI Taxonomy" id="481459"/>
    <lineage>
        <taxon>Eukaryota</taxon>
        <taxon>Metazoa</taxon>
        <taxon>Chordata</taxon>
        <taxon>Craniata</taxon>
        <taxon>Vertebrata</taxon>
        <taxon>Euteleostomi</taxon>
        <taxon>Actinopterygii</taxon>
        <taxon>Neopterygii</taxon>
        <taxon>Teleostei</taxon>
        <taxon>Neoteleostei</taxon>
        <taxon>Acanthomorphata</taxon>
        <taxon>Eupercaria</taxon>
        <taxon>Perciformes</taxon>
        <taxon>Cottioidei</taxon>
        <taxon>Gasterosteales</taxon>
        <taxon>Gasterosteidae</taxon>
        <taxon>Gasterosteus</taxon>
    </lineage>
</organism>
<keyword evidence="14" id="KW-0694">RNA-binding</keyword>
<dbReference type="RefSeq" id="XP_040033284.1">
    <property type="nucleotide sequence ID" value="XM_040177350.1"/>
</dbReference>
<dbReference type="InterPro" id="IPR043519">
    <property type="entry name" value="NT_sf"/>
</dbReference>
<dbReference type="PROSITE" id="PS50102">
    <property type="entry name" value="RRM"/>
    <property type="match status" value="1"/>
</dbReference>
<dbReference type="Gene3D" id="3.30.70.330">
    <property type="match status" value="1"/>
</dbReference>
<dbReference type="GO" id="GO:0005524">
    <property type="term" value="F:ATP binding"/>
    <property type="evidence" value="ECO:0007669"/>
    <property type="project" value="UniProtKB-KW"/>
</dbReference>
<feature type="region of interest" description="Disordered" evidence="15">
    <location>
        <begin position="622"/>
        <end position="674"/>
    </location>
</feature>
<sequence length="788" mass="86859">MEADSDIKTTPRGFQCGLCNVNLPNQSSVDQHVKGRKHQTLRTVRSTRKTQERHSVFVSGITPLVSQSDVTEYFTQFGPVSDVVMDKDKGVYAIVQFAETESLQATLSRVEHQMGGLKLRVKPREKKDFKLIPKKNASQNLQQALERLKPPLCQLVSVNAQVQYVVERFQLGENEKKARGLLVQLLQEVFVEFFPDSQIQPFGSSVNTFGVHSCDLDLFLDLDNTKVFQAQAKSTAEQAGEGTSDDGRSEDSILSDIDLTSASAAEVLDLVAAILRRCVPSAHKVTVVGGARLPVVKFHHHQLNLQGDITINNRLAVRNTRFLQLCSGMDERLRPLVFTIRHWAKQKQLAGNPSGAGPLLNNYALTLLVVFFLQRCEPPVLPTVDRLRDMACEEEECVIDGWNCTFPSQPIAVPPSRNTQDLSTLLFGFFTFYAKFDFAGSVISLRQGRALPITDFLSQEQPEGEKPTKLHGPKLGPLSLLDPFDLSHNVAGNLNERSQRGFQRECQEADKYCRSLQYQRKSTKGKSWGLVRLFTPRGDVPQSPAEQLTISIPFKPASLPEALRDRLRAAGGGFRLPWFREVCCAVEGVLKGVLGCHLAPSADAAWGAESFVDAETSPGSLNASMNDSCDSVGSQGEGAGAAVAGAKRPLSSSSDAGESPEGKKPRLSKRRKPEPPHWICVQKHAVWAGRRRVRRELVKDSDSRPEGSCVALETKVTARIAEKEPELGGPLEVKVQPQVIGGTESTKAVLTLEPISDEAGVFHDFFHFLEAFLPKMVETFLEKDASDL</sequence>
<evidence type="ECO:0000256" key="14">
    <source>
        <dbReference type="PROSITE-ProRule" id="PRU00176"/>
    </source>
</evidence>
<dbReference type="STRING" id="69293.ENSGACP00000013160"/>
<dbReference type="CTD" id="64852"/>
<dbReference type="Proteomes" id="UP000007635">
    <property type="component" value="Chromosome V"/>
</dbReference>
<dbReference type="GO" id="GO:0016607">
    <property type="term" value="C:nuclear speck"/>
    <property type="evidence" value="ECO:0007669"/>
    <property type="project" value="TreeGrafter"/>
</dbReference>
<dbReference type="Pfam" id="PF03828">
    <property type="entry name" value="PAP_assoc"/>
    <property type="match status" value="1"/>
</dbReference>
<dbReference type="GO" id="GO:0003723">
    <property type="term" value="F:RNA binding"/>
    <property type="evidence" value="ECO:0007669"/>
    <property type="project" value="UniProtKB-UniRule"/>
</dbReference>
<evidence type="ECO:0000256" key="9">
    <source>
        <dbReference type="ARBA" id="ARBA00022840"/>
    </source>
</evidence>
<keyword evidence="10" id="KW-0460">Magnesium</keyword>
<dbReference type="Pfam" id="PF00076">
    <property type="entry name" value="RRM_1"/>
    <property type="match status" value="1"/>
</dbReference>
<evidence type="ECO:0000313" key="17">
    <source>
        <dbReference type="Ensembl" id="ENSGACP00000013160.2"/>
    </source>
</evidence>
<evidence type="ECO:0000256" key="1">
    <source>
        <dbReference type="ARBA" id="ARBA00001936"/>
    </source>
</evidence>
<dbReference type="Pfam" id="PF22600">
    <property type="entry name" value="MTPAP-like_central"/>
    <property type="match status" value="1"/>
</dbReference>
<evidence type="ECO:0000256" key="15">
    <source>
        <dbReference type="SAM" id="MobiDB-lite"/>
    </source>
</evidence>
<dbReference type="PANTHER" id="PTHR12271">
    <property type="entry name" value="POLY A POLYMERASE CID PAP -RELATED"/>
    <property type="match status" value="1"/>
</dbReference>
<evidence type="ECO:0000256" key="13">
    <source>
        <dbReference type="ARBA" id="ARBA00049105"/>
    </source>
</evidence>
<dbReference type="OMA" id="QDWAMQG"/>
<dbReference type="GO" id="GO:0046872">
    <property type="term" value="F:metal ion binding"/>
    <property type="evidence" value="ECO:0007669"/>
    <property type="project" value="UniProtKB-KW"/>
</dbReference>
<evidence type="ECO:0000256" key="12">
    <source>
        <dbReference type="ARBA" id="ARBA00033036"/>
    </source>
</evidence>
<dbReference type="GO" id="GO:0031123">
    <property type="term" value="P:RNA 3'-end processing"/>
    <property type="evidence" value="ECO:0007669"/>
    <property type="project" value="TreeGrafter"/>
</dbReference>
<dbReference type="Bgee" id="ENSGACG00000009956">
    <property type="expression patterns" value="Expressed in head kidney and 5 other cell types or tissues"/>
</dbReference>
<dbReference type="AlphaFoldDB" id="G3P6D7"/>
<dbReference type="Gene3D" id="3.30.160.60">
    <property type="entry name" value="Classic Zinc Finger"/>
    <property type="match status" value="1"/>
</dbReference>
<dbReference type="GO" id="GO:1990817">
    <property type="term" value="F:poly(A) RNA polymerase activity"/>
    <property type="evidence" value="ECO:0007669"/>
    <property type="project" value="TreeGrafter"/>
</dbReference>
<comment type="catalytic activity">
    <reaction evidence="13">
        <text>RNA(n) + UTP = RNA(n)-3'-uridine ribonucleotide + diphosphate</text>
        <dbReference type="Rhea" id="RHEA:14785"/>
        <dbReference type="Rhea" id="RHEA-COMP:14527"/>
        <dbReference type="Rhea" id="RHEA-COMP:17348"/>
        <dbReference type="ChEBI" id="CHEBI:33019"/>
        <dbReference type="ChEBI" id="CHEBI:46398"/>
        <dbReference type="ChEBI" id="CHEBI:140395"/>
        <dbReference type="ChEBI" id="CHEBI:173116"/>
        <dbReference type="EC" id="2.7.7.52"/>
    </reaction>
</comment>
<dbReference type="InterPro" id="IPR012677">
    <property type="entry name" value="Nucleotide-bd_a/b_plait_sf"/>
</dbReference>
<comment type="cofactor">
    <cofactor evidence="2">
        <name>Mg(2+)</name>
        <dbReference type="ChEBI" id="CHEBI:18420"/>
    </cofactor>
</comment>
<evidence type="ECO:0000256" key="3">
    <source>
        <dbReference type="ARBA" id="ARBA00012472"/>
    </source>
</evidence>
<feature type="domain" description="RRM" evidence="16">
    <location>
        <begin position="54"/>
        <end position="126"/>
    </location>
</feature>
<dbReference type="PROSITE" id="PS00028">
    <property type="entry name" value="ZINC_FINGER_C2H2_1"/>
    <property type="match status" value="1"/>
</dbReference>
<dbReference type="EC" id="2.7.7.52" evidence="3"/>
<keyword evidence="8" id="KW-0547">Nucleotide-binding</keyword>
<evidence type="ECO:0000259" key="16">
    <source>
        <dbReference type="PROSITE" id="PS50102"/>
    </source>
</evidence>
<evidence type="ECO:0000256" key="2">
    <source>
        <dbReference type="ARBA" id="ARBA00001946"/>
    </source>
</evidence>
<protein>
    <recommendedName>
        <fullName evidence="4">Speckle targeted PIP5K1A-regulated poly(A) polymerase</fullName>
        <ecNumber evidence="3">2.7.7.52</ecNumber>
    </recommendedName>
    <alternativeName>
        <fullName evidence="11">RNA-binding motif protein 21</fullName>
    </alternativeName>
    <alternativeName>
        <fullName evidence="12">U6 snRNA-specific terminal uridylyltransferase 1</fullName>
    </alternativeName>
</protein>
<keyword evidence="18" id="KW-1185">Reference proteome</keyword>
<dbReference type="PANTHER" id="PTHR12271:SF127">
    <property type="entry name" value="SPECKLE TARGETED PIP5K1A-REGULATED POLY(A) POLYMERASE"/>
    <property type="match status" value="1"/>
</dbReference>
<evidence type="ECO:0000256" key="6">
    <source>
        <dbReference type="ARBA" id="ARBA00022695"/>
    </source>
</evidence>
<evidence type="ECO:0000256" key="5">
    <source>
        <dbReference type="ARBA" id="ARBA00022679"/>
    </source>
</evidence>
<dbReference type="Gene3D" id="3.30.460.10">
    <property type="entry name" value="Beta Polymerase, domain 2"/>
    <property type="match status" value="1"/>
</dbReference>
<dbReference type="InParanoid" id="G3P6D7"/>
<proteinExistence type="predicted"/>
<keyword evidence="9" id="KW-0067">ATP-binding</keyword>
<evidence type="ECO:0000256" key="8">
    <source>
        <dbReference type="ARBA" id="ARBA00022741"/>
    </source>
</evidence>
<reference evidence="17" key="3">
    <citation type="submission" date="2025-09" db="UniProtKB">
        <authorList>
            <consortium name="Ensembl"/>
        </authorList>
    </citation>
    <scope>IDENTIFICATION</scope>
</reference>
<dbReference type="Gene3D" id="1.10.1410.10">
    <property type="match status" value="1"/>
</dbReference>
<dbReference type="InterPro" id="IPR002058">
    <property type="entry name" value="PAP_assoc"/>
</dbReference>
<dbReference type="InterPro" id="IPR035979">
    <property type="entry name" value="RBD_domain_sf"/>
</dbReference>
<dbReference type="InterPro" id="IPR013087">
    <property type="entry name" value="Znf_C2H2_type"/>
</dbReference>
<keyword evidence="6" id="KW-0548">Nucleotidyltransferase</keyword>
<evidence type="ECO:0000256" key="10">
    <source>
        <dbReference type="ARBA" id="ARBA00022842"/>
    </source>
</evidence>
<evidence type="ECO:0000256" key="11">
    <source>
        <dbReference type="ARBA" id="ARBA00030790"/>
    </source>
</evidence>
<comment type="cofactor">
    <cofactor evidence="1">
        <name>Mn(2+)</name>
        <dbReference type="ChEBI" id="CHEBI:29035"/>
    </cofactor>
</comment>
<keyword evidence="7" id="KW-0479">Metal-binding</keyword>
<accession>G3P6D7</accession>